<sequence>MTRQIAADFFEDTLQALPYRAHTVLTDNWVQFAKKAGTEAYERLIFDVVCYRHGIENHLAKKEPERFHNDPNHYFTGPNT</sequence>
<reference evidence="1 2" key="1">
    <citation type="submission" date="2019-03" db="EMBL/GenBank/DDBJ databases">
        <title>Freshwater and sediment microbial communities from various areas in North America, analyzing microbe dynamics in response to fracking.</title>
        <authorList>
            <person name="Lamendella R."/>
        </authorList>
    </citation>
    <scope>NUCLEOTIDE SEQUENCE [LARGE SCALE GENOMIC DNA]</scope>
    <source>
        <strain evidence="1 2">6_TX</strain>
    </source>
</reference>
<proteinExistence type="predicted"/>
<organism evidence="1 2">
    <name type="scientific">Modicisalibacter xianhensis</name>
    <dbReference type="NCBI Taxonomy" id="442341"/>
    <lineage>
        <taxon>Bacteria</taxon>
        <taxon>Pseudomonadati</taxon>
        <taxon>Pseudomonadota</taxon>
        <taxon>Gammaproteobacteria</taxon>
        <taxon>Oceanospirillales</taxon>
        <taxon>Halomonadaceae</taxon>
        <taxon>Modicisalibacter</taxon>
    </lineage>
</organism>
<accession>A0A4R8FWC0</accession>
<dbReference type="Proteomes" id="UP000294489">
    <property type="component" value="Unassembled WGS sequence"/>
</dbReference>
<comment type="caution">
    <text evidence="1">The sequence shown here is derived from an EMBL/GenBank/DDBJ whole genome shotgun (WGS) entry which is preliminary data.</text>
</comment>
<dbReference type="OrthoDB" id="9774685at2"/>
<dbReference type="RefSeq" id="WP_134018210.1">
    <property type="nucleotide sequence ID" value="NZ_SOEC01000010.1"/>
</dbReference>
<dbReference type="AlphaFoldDB" id="A0A4R8FWC0"/>
<evidence type="ECO:0000313" key="1">
    <source>
        <dbReference type="EMBL" id="TDX28361.1"/>
    </source>
</evidence>
<protein>
    <submittedName>
        <fullName evidence="1">Uncharacterized protein</fullName>
    </submittedName>
</protein>
<evidence type="ECO:0000313" key="2">
    <source>
        <dbReference type="Proteomes" id="UP000294489"/>
    </source>
</evidence>
<dbReference type="EMBL" id="SOEC01000010">
    <property type="protein sequence ID" value="TDX28361.1"/>
    <property type="molecule type" value="Genomic_DNA"/>
</dbReference>
<gene>
    <name evidence="1" type="ORF">DFO67_11061</name>
</gene>
<name>A0A4R8FWC0_9GAMM</name>